<keyword evidence="8" id="KW-1185">Reference proteome</keyword>
<keyword evidence="4 5" id="KW-0694">RNA-binding</keyword>
<dbReference type="GO" id="GO:0003723">
    <property type="term" value="F:RNA binding"/>
    <property type="evidence" value="ECO:0007669"/>
    <property type="project" value="UniProtKB-UniRule"/>
</dbReference>
<keyword evidence="3 5" id="KW-0949">S-adenosyl-L-methionine</keyword>
<feature type="binding site" evidence="5">
    <location>
        <position position="280"/>
    </location>
    <ligand>
        <name>S-adenosyl-L-methionine</name>
        <dbReference type="ChEBI" id="CHEBI:59789"/>
    </ligand>
</feature>
<dbReference type="InterPro" id="IPR029063">
    <property type="entry name" value="SAM-dependent_MTases_sf"/>
</dbReference>
<dbReference type="AlphaFoldDB" id="A0A1H9Y896"/>
<dbReference type="EMBL" id="FOHO01000001">
    <property type="protein sequence ID" value="SES65039.1"/>
    <property type="molecule type" value="Genomic_DNA"/>
</dbReference>
<dbReference type="Pfam" id="PF01189">
    <property type="entry name" value="Methyltr_RsmB-F"/>
    <property type="match status" value="1"/>
</dbReference>
<keyword evidence="1 5" id="KW-0489">Methyltransferase</keyword>
<reference evidence="7 8" key="1">
    <citation type="submission" date="2016-10" db="EMBL/GenBank/DDBJ databases">
        <authorList>
            <person name="de Groot N.N."/>
        </authorList>
    </citation>
    <scope>NUCLEOTIDE SEQUENCE [LARGE SCALE GENOMIC DNA]</scope>
    <source>
        <strain evidence="7 8">DSM 17862</strain>
    </source>
</reference>
<accession>A0A1H9Y896</accession>
<feature type="active site" description="Nucleophile" evidence="5">
    <location>
        <position position="333"/>
    </location>
</feature>
<protein>
    <submittedName>
        <fullName evidence="7">16S rRNA (Cytosine967-C5)-methyltransferase</fullName>
    </submittedName>
</protein>
<sequence length="379" mass="40388">MRPDARVGAAISILDEILAGQPAEQALLRWSRNSRFAGSGDRAAIRDLVFQALRRRNSCASLGGAMTGRGLMIGLCRLNGQDPATVFTGQGHAPQVLSQTEALAQGGEAVDLPDWVLPMWRDSLGDAWQQVADAMGERAPVWLRVNPAMSDPDKATRSLAQDGVSVAASPLLATALRVEAGERQVNRSAAYQQGMVELQDLSAQLACAALPDIGAGRVLDYCAGGGGKALAIAGAQPRAKITAHDANEQRMADLPLRAKRAGAGIVAEQPKGSFDLVVADVPCSGSGTWRRTPDAKWRLDEAGFHRLLDLQQRIMAEAAAFVAPGGVFAYMTCSVLEDENGGQVDRFLTANPDFRQEARHFWTPLTASDGFFCAVLRKG</sequence>
<feature type="domain" description="SAM-dependent MTase RsmB/NOP-type" evidence="6">
    <location>
        <begin position="131"/>
        <end position="379"/>
    </location>
</feature>
<dbReference type="Pfam" id="PF22458">
    <property type="entry name" value="RsmF-B_ferredox"/>
    <property type="match status" value="1"/>
</dbReference>
<dbReference type="InterPro" id="IPR023267">
    <property type="entry name" value="RCMT"/>
</dbReference>
<evidence type="ECO:0000256" key="2">
    <source>
        <dbReference type="ARBA" id="ARBA00022679"/>
    </source>
</evidence>
<evidence type="ECO:0000256" key="3">
    <source>
        <dbReference type="ARBA" id="ARBA00022691"/>
    </source>
</evidence>
<evidence type="ECO:0000256" key="1">
    <source>
        <dbReference type="ARBA" id="ARBA00022603"/>
    </source>
</evidence>
<dbReference type="PRINTS" id="PR02008">
    <property type="entry name" value="RCMTFAMILY"/>
</dbReference>
<dbReference type="InterPro" id="IPR049560">
    <property type="entry name" value="MeTrfase_RsmB-F_NOP2_cat"/>
</dbReference>
<dbReference type="InterPro" id="IPR001678">
    <property type="entry name" value="MeTrfase_RsmB-F_NOP2_dom"/>
</dbReference>
<keyword evidence="2 5" id="KW-0808">Transferase</keyword>
<organism evidence="7 8">
    <name type="scientific">Paracoccus homiensis</name>
    <dbReference type="NCBI Taxonomy" id="364199"/>
    <lineage>
        <taxon>Bacteria</taxon>
        <taxon>Pseudomonadati</taxon>
        <taxon>Pseudomonadota</taxon>
        <taxon>Alphaproteobacteria</taxon>
        <taxon>Rhodobacterales</taxon>
        <taxon>Paracoccaceae</taxon>
        <taxon>Paracoccus</taxon>
    </lineage>
</organism>
<comment type="similarity">
    <text evidence="5">Belongs to the class I-like SAM-binding methyltransferase superfamily. RsmB/NOP family.</text>
</comment>
<dbReference type="GO" id="GO:0008173">
    <property type="term" value="F:RNA methyltransferase activity"/>
    <property type="evidence" value="ECO:0007669"/>
    <property type="project" value="InterPro"/>
</dbReference>
<dbReference type="PANTHER" id="PTHR22807:SF53">
    <property type="entry name" value="RIBOSOMAL RNA SMALL SUBUNIT METHYLTRANSFERASE B-RELATED"/>
    <property type="match status" value="1"/>
</dbReference>
<gene>
    <name evidence="7" type="ORF">SAMN04489858_10170</name>
</gene>
<dbReference type="PROSITE" id="PS51686">
    <property type="entry name" value="SAM_MT_RSMB_NOP"/>
    <property type="match status" value="1"/>
</dbReference>
<name>A0A1H9Y896_9RHOB</name>
<dbReference type="Proteomes" id="UP000199180">
    <property type="component" value="Unassembled WGS sequence"/>
</dbReference>
<dbReference type="PANTHER" id="PTHR22807">
    <property type="entry name" value="NOP2 YEAST -RELATED NOL1/NOP2/FMU SUN DOMAIN-CONTAINING"/>
    <property type="match status" value="1"/>
</dbReference>
<comment type="caution">
    <text evidence="5">Lacks conserved residue(s) required for the propagation of feature annotation.</text>
</comment>
<evidence type="ECO:0000256" key="4">
    <source>
        <dbReference type="ARBA" id="ARBA00022884"/>
    </source>
</evidence>
<evidence type="ECO:0000313" key="7">
    <source>
        <dbReference type="EMBL" id="SES65039.1"/>
    </source>
</evidence>
<feature type="binding site" evidence="5">
    <location>
        <position position="245"/>
    </location>
    <ligand>
        <name>S-adenosyl-L-methionine</name>
        <dbReference type="ChEBI" id="CHEBI:59789"/>
    </ligand>
</feature>
<dbReference type="RefSeq" id="WP_090731596.1">
    <property type="nucleotide sequence ID" value="NZ_FOHO01000001.1"/>
</dbReference>
<evidence type="ECO:0000259" key="6">
    <source>
        <dbReference type="PROSITE" id="PS51686"/>
    </source>
</evidence>
<dbReference type="OrthoDB" id="9810297at2"/>
<dbReference type="STRING" id="364199.SAMN04489858_10170"/>
<proteinExistence type="inferred from homology"/>
<evidence type="ECO:0000256" key="5">
    <source>
        <dbReference type="PROSITE-ProRule" id="PRU01023"/>
    </source>
</evidence>
<dbReference type="SUPFAM" id="SSF53335">
    <property type="entry name" value="S-adenosyl-L-methionine-dependent methyltransferases"/>
    <property type="match status" value="1"/>
</dbReference>
<dbReference type="GO" id="GO:0001510">
    <property type="term" value="P:RNA methylation"/>
    <property type="evidence" value="ECO:0007669"/>
    <property type="project" value="InterPro"/>
</dbReference>
<dbReference type="Gene3D" id="3.40.50.150">
    <property type="entry name" value="Vaccinia Virus protein VP39"/>
    <property type="match status" value="1"/>
</dbReference>
<dbReference type="InterPro" id="IPR054728">
    <property type="entry name" value="RsmB-like_ferredoxin"/>
</dbReference>
<evidence type="ECO:0000313" key="8">
    <source>
        <dbReference type="Proteomes" id="UP000199180"/>
    </source>
</evidence>